<keyword evidence="2" id="KW-1185">Reference proteome</keyword>
<comment type="caution">
    <text evidence="1">The sequence shown here is derived from an EMBL/GenBank/DDBJ whole genome shotgun (WGS) entry which is preliminary data.</text>
</comment>
<evidence type="ECO:0000313" key="2">
    <source>
        <dbReference type="Proteomes" id="UP000093000"/>
    </source>
</evidence>
<organism evidence="1 2">
    <name type="scientific">Choanephora cucurbitarum</name>
    <dbReference type="NCBI Taxonomy" id="101091"/>
    <lineage>
        <taxon>Eukaryota</taxon>
        <taxon>Fungi</taxon>
        <taxon>Fungi incertae sedis</taxon>
        <taxon>Mucoromycota</taxon>
        <taxon>Mucoromycotina</taxon>
        <taxon>Mucoromycetes</taxon>
        <taxon>Mucorales</taxon>
        <taxon>Mucorineae</taxon>
        <taxon>Choanephoraceae</taxon>
        <taxon>Choanephoroideae</taxon>
        <taxon>Choanephora</taxon>
    </lineage>
</organism>
<reference evidence="1 2" key="1">
    <citation type="submission" date="2016-03" db="EMBL/GenBank/DDBJ databases">
        <title>Choanephora cucurbitarum.</title>
        <authorList>
            <person name="Min B."/>
            <person name="Park H."/>
            <person name="Park J.-H."/>
            <person name="Shin H.-D."/>
            <person name="Choi I.-G."/>
        </authorList>
    </citation>
    <scope>NUCLEOTIDE SEQUENCE [LARGE SCALE GENOMIC DNA]</scope>
    <source>
        <strain evidence="1 2">KUS-F28377</strain>
    </source>
</reference>
<feature type="non-terminal residue" evidence="1">
    <location>
        <position position="106"/>
    </location>
</feature>
<proteinExistence type="predicted"/>
<dbReference type="EMBL" id="LUGH01000583">
    <property type="protein sequence ID" value="OBZ83924.1"/>
    <property type="molecule type" value="Genomic_DNA"/>
</dbReference>
<accession>A0A1C7N996</accession>
<dbReference type="InParanoid" id="A0A1C7N996"/>
<name>A0A1C7N996_9FUNG</name>
<feature type="non-terminal residue" evidence="1">
    <location>
        <position position="1"/>
    </location>
</feature>
<gene>
    <name evidence="1" type="ORF">A0J61_08023</name>
</gene>
<protein>
    <submittedName>
        <fullName evidence="1">Uncharacterized protein</fullName>
    </submittedName>
</protein>
<sequence>VIDEIALGGCGFSYQYAEGKVIDDGRTTIAEITITILYVREINGMIIKLSLCDEQETCLEDKRSSDKTDYAINQYFWLYAFAANRTSLLLMNYEIMLPKSYDCQIA</sequence>
<dbReference type="AlphaFoldDB" id="A0A1C7N996"/>
<dbReference type="Proteomes" id="UP000093000">
    <property type="component" value="Unassembled WGS sequence"/>
</dbReference>
<evidence type="ECO:0000313" key="1">
    <source>
        <dbReference type="EMBL" id="OBZ83924.1"/>
    </source>
</evidence>